<evidence type="ECO:0000313" key="1">
    <source>
        <dbReference type="EMBL" id="QDU28376.1"/>
    </source>
</evidence>
<evidence type="ECO:0008006" key="3">
    <source>
        <dbReference type="Google" id="ProtNLM"/>
    </source>
</evidence>
<dbReference type="Pfam" id="PF13646">
    <property type="entry name" value="HEAT_2"/>
    <property type="match status" value="1"/>
</dbReference>
<dbReference type="EMBL" id="CP036274">
    <property type="protein sequence ID" value="QDU28376.1"/>
    <property type="molecule type" value="Genomic_DNA"/>
</dbReference>
<dbReference type="Gene3D" id="1.25.10.10">
    <property type="entry name" value="Leucine-rich Repeat Variant"/>
    <property type="match status" value="2"/>
</dbReference>
<dbReference type="KEGG" id="aagg:ETAA8_34760"/>
<evidence type="ECO:0000313" key="2">
    <source>
        <dbReference type="Proteomes" id="UP000315017"/>
    </source>
</evidence>
<protein>
    <recommendedName>
        <fullName evidence="3">HEAT repeat domain-containing protein</fullName>
    </recommendedName>
</protein>
<keyword evidence="2" id="KW-1185">Reference proteome</keyword>
<name>A0A517YDQ8_9BACT</name>
<dbReference type="InterPro" id="IPR016024">
    <property type="entry name" value="ARM-type_fold"/>
</dbReference>
<dbReference type="InterPro" id="IPR011989">
    <property type="entry name" value="ARM-like"/>
</dbReference>
<dbReference type="SUPFAM" id="SSF48371">
    <property type="entry name" value="ARM repeat"/>
    <property type="match status" value="1"/>
</dbReference>
<reference evidence="1 2" key="1">
    <citation type="submission" date="2019-02" db="EMBL/GenBank/DDBJ databases">
        <title>Deep-cultivation of Planctomycetes and their phenomic and genomic characterization uncovers novel biology.</title>
        <authorList>
            <person name="Wiegand S."/>
            <person name="Jogler M."/>
            <person name="Boedeker C."/>
            <person name="Pinto D."/>
            <person name="Vollmers J."/>
            <person name="Rivas-Marin E."/>
            <person name="Kohn T."/>
            <person name="Peeters S.H."/>
            <person name="Heuer A."/>
            <person name="Rast P."/>
            <person name="Oberbeckmann S."/>
            <person name="Bunk B."/>
            <person name="Jeske O."/>
            <person name="Meyerdierks A."/>
            <person name="Storesund J.E."/>
            <person name="Kallscheuer N."/>
            <person name="Luecker S."/>
            <person name="Lage O.M."/>
            <person name="Pohl T."/>
            <person name="Merkel B.J."/>
            <person name="Hornburger P."/>
            <person name="Mueller R.-W."/>
            <person name="Bruemmer F."/>
            <person name="Labrenz M."/>
            <person name="Spormann A.M."/>
            <person name="Op den Camp H."/>
            <person name="Overmann J."/>
            <person name="Amann R."/>
            <person name="Jetten M.S.M."/>
            <person name="Mascher T."/>
            <person name="Medema M.H."/>
            <person name="Devos D.P."/>
            <person name="Kaster A.-K."/>
            <person name="Ovreas L."/>
            <person name="Rohde M."/>
            <person name="Galperin M.Y."/>
            <person name="Jogler C."/>
        </authorList>
    </citation>
    <scope>NUCLEOTIDE SEQUENCE [LARGE SCALE GENOMIC DNA]</scope>
    <source>
        <strain evidence="1 2">ETA_A8</strain>
    </source>
</reference>
<organism evidence="1 2">
    <name type="scientific">Anatilimnocola aggregata</name>
    <dbReference type="NCBI Taxonomy" id="2528021"/>
    <lineage>
        <taxon>Bacteria</taxon>
        <taxon>Pseudomonadati</taxon>
        <taxon>Planctomycetota</taxon>
        <taxon>Planctomycetia</taxon>
        <taxon>Pirellulales</taxon>
        <taxon>Pirellulaceae</taxon>
        <taxon>Anatilimnocola</taxon>
    </lineage>
</organism>
<gene>
    <name evidence="1" type="ORF">ETAA8_34760</name>
</gene>
<dbReference type="Proteomes" id="UP000315017">
    <property type="component" value="Chromosome"/>
</dbReference>
<dbReference type="SMART" id="SM00567">
    <property type="entry name" value="EZ_HEAT"/>
    <property type="match status" value="3"/>
</dbReference>
<proteinExistence type="predicted"/>
<dbReference type="InterPro" id="IPR004155">
    <property type="entry name" value="PBS_lyase_HEAT"/>
</dbReference>
<dbReference type="AlphaFoldDB" id="A0A517YDQ8"/>
<dbReference type="OrthoDB" id="234429at2"/>
<sequence length="724" mass="76445">MRQLFTLLHIQLWFTYMHIKYFYCLALPLLFALTPLAAEPIKVSAEKEMELLAVLQSDAPAADKALACKKLAIDGSAAAVPDLAKLLPDPQLQSWARIALEVIPGPEADEALRKATQSLEGRLLIGVINSLGVRRDAKAVELLTKRVADKDVEVASAAAVALGRIGDAAATKTLREALVNAPKPVNSAIAEGLMLCAEQRLAGDKAAEAIEIYDQVRIAQVPNQRFLEATRGAILARKDEGITLLIEQLRSPEKRLFQLALSTAREFPGSAVDKALAEEVANLNPDRGALLIAAMTDRPNTVVLPAIVKAAGTGPKEVRIAAITALSRVGDASTVSALLETALDGDADLADAAKATLAELSGEKVDSQIAALLPAATGKQLSLLIELVGARRIEATAALLKALDSNETNVRTAALTALGETVDAKGLPVLIAQVATPKRAEDAAAAEKALKAASIRMPDREACAAELSAAVDNAKALPLKVKLLEVIGAVGGKKALAAVGMAGKSSVPELQDVSTRLLGEWTTEDAAPVLLELAKMPGHKYQGRAIKGYIRIARQFVLPEDLRNEMCAKAMDAAKQPGDKKLVLVVLQRYPNESTFKMALAALKVADLKAEATGTVMSIAQSLASKGVDVKDQLANAGIEKVKVEILKAEYGGDSGKKDVTAILQRQATDLPLITLTDTTYNKSFGGDPAPGSDKRLKVQYKLNGKPGEATFAEGALILLPMPN</sequence>
<accession>A0A517YDQ8</accession>